<dbReference type="Pfam" id="PF03184">
    <property type="entry name" value="DDE_1"/>
    <property type="match status" value="1"/>
</dbReference>
<sequence length="560" mass="63366">MWTRQDFSELNKRIDAASKKYKRAKAAAVPRPAPVVSRCRPDNSVCVMVYILAGRLAGVAADFVLGRGWGHRWQRRGRRRFEQCSDRKHLLADVEEAYAQAPVSAVAALAKDPFSHFEFDELLCAHKYVMEHRLAAWIAVQNVEHSVAPSREQVLAQIPMHIAEEAPPKIRKCLCSLASGAPRKQRKWLARFRRRWGCSFGVLRPQDYVPVEERRSKAAAFFRWVNLASREASADRPPLFINMDETALVRMDETALVRHPTCIRGYVAKFSASQQKAVDRATLGDRRTCMSYFACVTHDAGVQGQLPQVVLGNERQVSKALLDTIAGKLPANMVCWRLKSSWNSHETMRKWLSLLAKSLGNLVRDRTVILLVDVNPSHIHQSIFVHARRCGIRLVYVPAKLTAYLQPCDTHVFAKFKRSFRDIWRERRSNLPGGVVTDLCWLEIVFEAIQTALATASWRGAFLSTGILEQQRRVSNRLRGAFGFARGVEFGDNPLTAEEASAIFPKRSKADHLSYVLWQPKSHRLQKERGQVRPGPVTPPSSPKRRKLPPTFGAAPRTID</sequence>
<accession>A0ABP0RXR9</accession>
<name>A0ABP0RXR9_9DINO</name>
<keyword evidence="4" id="KW-1185">Reference proteome</keyword>
<evidence type="ECO:0000313" key="3">
    <source>
        <dbReference type="EMBL" id="CAK9104031.1"/>
    </source>
</evidence>
<reference evidence="3 4" key="1">
    <citation type="submission" date="2024-02" db="EMBL/GenBank/DDBJ databases">
        <authorList>
            <person name="Chen Y."/>
            <person name="Shah S."/>
            <person name="Dougan E. K."/>
            <person name="Thang M."/>
            <person name="Chan C."/>
        </authorList>
    </citation>
    <scope>NUCLEOTIDE SEQUENCE [LARGE SCALE GENOMIC DNA]</scope>
</reference>
<evidence type="ECO:0000259" key="2">
    <source>
        <dbReference type="Pfam" id="PF03184"/>
    </source>
</evidence>
<feature type="region of interest" description="Disordered" evidence="1">
    <location>
        <begin position="524"/>
        <end position="560"/>
    </location>
</feature>
<feature type="domain" description="DDE-1" evidence="2">
    <location>
        <begin position="339"/>
        <end position="426"/>
    </location>
</feature>
<gene>
    <name evidence="3" type="ORF">CCMP2556_LOCUS48798</name>
</gene>
<dbReference type="InterPro" id="IPR050863">
    <property type="entry name" value="CenT-Element_Derived"/>
</dbReference>
<dbReference type="PANTHER" id="PTHR19303:SF73">
    <property type="entry name" value="PROTEIN PDC2"/>
    <property type="match status" value="1"/>
</dbReference>
<organism evidence="3 4">
    <name type="scientific">Durusdinium trenchii</name>
    <dbReference type="NCBI Taxonomy" id="1381693"/>
    <lineage>
        <taxon>Eukaryota</taxon>
        <taxon>Sar</taxon>
        <taxon>Alveolata</taxon>
        <taxon>Dinophyceae</taxon>
        <taxon>Suessiales</taxon>
        <taxon>Symbiodiniaceae</taxon>
        <taxon>Durusdinium</taxon>
    </lineage>
</organism>
<comment type="caution">
    <text evidence="3">The sequence shown here is derived from an EMBL/GenBank/DDBJ whole genome shotgun (WGS) entry which is preliminary data.</text>
</comment>
<dbReference type="Proteomes" id="UP001642484">
    <property type="component" value="Unassembled WGS sequence"/>
</dbReference>
<dbReference type="EMBL" id="CAXAMN010026582">
    <property type="protein sequence ID" value="CAK9104031.1"/>
    <property type="molecule type" value="Genomic_DNA"/>
</dbReference>
<protein>
    <recommendedName>
        <fullName evidence="2">DDE-1 domain-containing protein</fullName>
    </recommendedName>
</protein>
<proteinExistence type="predicted"/>
<evidence type="ECO:0000256" key="1">
    <source>
        <dbReference type="SAM" id="MobiDB-lite"/>
    </source>
</evidence>
<dbReference type="InterPro" id="IPR004875">
    <property type="entry name" value="DDE_SF_endonuclease_dom"/>
</dbReference>
<evidence type="ECO:0000313" key="4">
    <source>
        <dbReference type="Proteomes" id="UP001642484"/>
    </source>
</evidence>
<dbReference type="PANTHER" id="PTHR19303">
    <property type="entry name" value="TRANSPOSON"/>
    <property type="match status" value="1"/>
</dbReference>